<proteinExistence type="predicted"/>
<gene>
    <name evidence="1" type="ORF">GIB67_008943</name>
</gene>
<keyword evidence="2" id="KW-1185">Reference proteome</keyword>
<dbReference type="Proteomes" id="UP000541444">
    <property type="component" value="Unassembled WGS sequence"/>
</dbReference>
<dbReference type="PANTHER" id="PTHR36773">
    <property type="entry name" value="EXPRESSED PROTEIN"/>
    <property type="match status" value="1"/>
</dbReference>
<accession>A0A7J7LVP4</accession>
<sequence>MAMPKSEVEDFSPSATLIFFDRPIPLLRGPVPAGLSDNPSIGPFVFAFKDARSLKSAFRSCQSHIREQCEGGARIGCSISASKKCKPPWWKTLFGGTNVDFSERAQCEEREMSACVAASEDSCPNFATSKCLSPFRDARISSLGLKQVSDLITCPNKLPCHTFFLK</sequence>
<dbReference type="AlphaFoldDB" id="A0A7J7LVP4"/>
<comment type="caution">
    <text evidence="1">The sequence shown here is derived from an EMBL/GenBank/DDBJ whole genome shotgun (WGS) entry which is preliminary data.</text>
</comment>
<organism evidence="1 2">
    <name type="scientific">Kingdonia uniflora</name>
    <dbReference type="NCBI Taxonomy" id="39325"/>
    <lineage>
        <taxon>Eukaryota</taxon>
        <taxon>Viridiplantae</taxon>
        <taxon>Streptophyta</taxon>
        <taxon>Embryophyta</taxon>
        <taxon>Tracheophyta</taxon>
        <taxon>Spermatophyta</taxon>
        <taxon>Magnoliopsida</taxon>
        <taxon>Ranunculales</taxon>
        <taxon>Circaeasteraceae</taxon>
        <taxon>Kingdonia</taxon>
    </lineage>
</organism>
<dbReference type="GO" id="GO:0009536">
    <property type="term" value="C:plastid"/>
    <property type="evidence" value="ECO:0007669"/>
    <property type="project" value="TreeGrafter"/>
</dbReference>
<dbReference type="PANTHER" id="PTHR36773:SF1">
    <property type="entry name" value="EXPRESSED PROTEIN"/>
    <property type="match status" value="1"/>
</dbReference>
<reference evidence="1 2" key="1">
    <citation type="journal article" date="2020" name="IScience">
        <title>Genome Sequencing of the Endangered Kingdonia uniflora (Circaeasteraceae, Ranunculales) Reveals Potential Mechanisms of Evolutionary Specialization.</title>
        <authorList>
            <person name="Sun Y."/>
            <person name="Deng T."/>
            <person name="Zhang A."/>
            <person name="Moore M.J."/>
            <person name="Landis J.B."/>
            <person name="Lin N."/>
            <person name="Zhang H."/>
            <person name="Zhang X."/>
            <person name="Huang J."/>
            <person name="Zhang X."/>
            <person name="Sun H."/>
            <person name="Wang H."/>
        </authorList>
    </citation>
    <scope>NUCLEOTIDE SEQUENCE [LARGE SCALE GENOMIC DNA]</scope>
    <source>
        <strain evidence="1">TB1705</strain>
        <tissue evidence="1">Leaf</tissue>
    </source>
</reference>
<dbReference type="OrthoDB" id="1928518at2759"/>
<protein>
    <submittedName>
        <fullName evidence="1">Uncharacterized protein</fullName>
    </submittedName>
</protein>
<evidence type="ECO:0000313" key="2">
    <source>
        <dbReference type="Proteomes" id="UP000541444"/>
    </source>
</evidence>
<name>A0A7J7LVP4_9MAGN</name>
<dbReference type="EMBL" id="JACGCM010001965">
    <property type="protein sequence ID" value="KAF6146657.1"/>
    <property type="molecule type" value="Genomic_DNA"/>
</dbReference>
<evidence type="ECO:0000313" key="1">
    <source>
        <dbReference type="EMBL" id="KAF6146657.1"/>
    </source>
</evidence>